<dbReference type="Proteomes" id="UP000199058">
    <property type="component" value="Unassembled WGS sequence"/>
</dbReference>
<dbReference type="OrthoDB" id="3199629at2"/>
<proteinExistence type="predicted"/>
<sequence length="374" mass="41719">MNKKTDAFEPSNTTGRSKQAFLLLLALLMLGSAVFSYTQNQLLTASAHQPLVRLVFLGEALTLAEDDFQDFSRELMALTSDQDAALEAHLEAWLKNESLQIRAQAEKGVNAYLDWYFSLPGSYTRLFIALTGDLDDLLHQRLEDYLLDDPELHALWRDRMLAIQPHLVTAWQSLGEQETETQLQALQQKFQQRQRPGYRELDDEDPRITRQELHWDLQNAIRPSDYDLRRWQISAGSGALAGAAIALPTGRLLASRLAGTPAMAAASRVVRRYLARLPARFAIKSAASGAAAAATSPSGPGALVTGAGIFAAMTAADWALLKAEERRHRGAMQGALLDEFETHFRQVGQQRINNQLASYRQGRNQEAFYLLNRN</sequence>
<evidence type="ECO:0000313" key="1">
    <source>
        <dbReference type="EMBL" id="SFB97973.1"/>
    </source>
</evidence>
<dbReference type="AlphaFoldDB" id="A0A1I1FLI4"/>
<evidence type="ECO:0000313" key="2">
    <source>
        <dbReference type="Proteomes" id="UP000199058"/>
    </source>
</evidence>
<gene>
    <name evidence="1" type="ORF">SAMN05660443_0980</name>
</gene>
<dbReference type="RefSeq" id="WP_091960083.1">
    <property type="nucleotide sequence ID" value="NZ_FOLH01000002.1"/>
</dbReference>
<organism evidence="1 2">
    <name type="scientific">Marinospirillum celere</name>
    <dbReference type="NCBI Taxonomy" id="1122252"/>
    <lineage>
        <taxon>Bacteria</taxon>
        <taxon>Pseudomonadati</taxon>
        <taxon>Pseudomonadota</taxon>
        <taxon>Gammaproteobacteria</taxon>
        <taxon>Oceanospirillales</taxon>
        <taxon>Oceanospirillaceae</taxon>
        <taxon>Marinospirillum</taxon>
    </lineage>
</organism>
<reference evidence="1 2" key="1">
    <citation type="submission" date="2016-10" db="EMBL/GenBank/DDBJ databases">
        <authorList>
            <person name="de Groot N.N."/>
        </authorList>
    </citation>
    <scope>NUCLEOTIDE SEQUENCE [LARGE SCALE GENOMIC DNA]</scope>
    <source>
        <strain evidence="1 2">DSM 18438</strain>
    </source>
</reference>
<accession>A0A1I1FLI4</accession>
<name>A0A1I1FLI4_9GAMM</name>
<keyword evidence="2" id="KW-1185">Reference proteome</keyword>
<protein>
    <submittedName>
        <fullName evidence="1">Uncharacterized protein</fullName>
    </submittedName>
</protein>
<dbReference type="EMBL" id="FOLH01000002">
    <property type="protein sequence ID" value="SFB97973.1"/>
    <property type="molecule type" value="Genomic_DNA"/>
</dbReference>
<dbReference type="STRING" id="1122252.SAMN05660443_0980"/>